<evidence type="ECO:0000256" key="2">
    <source>
        <dbReference type="ARBA" id="ARBA00022692"/>
    </source>
</evidence>
<feature type="non-terminal residue" evidence="7">
    <location>
        <position position="1"/>
    </location>
</feature>
<feature type="transmembrane region" description="Helical" evidence="5">
    <location>
        <begin position="6"/>
        <end position="25"/>
    </location>
</feature>
<feature type="transmembrane region" description="Helical" evidence="5">
    <location>
        <begin position="756"/>
        <end position="777"/>
    </location>
</feature>
<dbReference type="InterPro" id="IPR011701">
    <property type="entry name" value="MFS"/>
</dbReference>
<dbReference type="Proteomes" id="UP000037510">
    <property type="component" value="Unassembled WGS sequence"/>
</dbReference>
<keyword evidence="3 5" id="KW-1133">Transmembrane helix</keyword>
<dbReference type="GO" id="GO:0022857">
    <property type="term" value="F:transmembrane transporter activity"/>
    <property type="evidence" value="ECO:0007669"/>
    <property type="project" value="InterPro"/>
</dbReference>
<feature type="transmembrane region" description="Helical" evidence="5">
    <location>
        <begin position="438"/>
        <end position="459"/>
    </location>
</feature>
<evidence type="ECO:0000313" key="7">
    <source>
        <dbReference type="EMBL" id="KOB79431.1"/>
    </source>
</evidence>
<evidence type="ECO:0000256" key="3">
    <source>
        <dbReference type="ARBA" id="ARBA00022989"/>
    </source>
</evidence>
<dbReference type="PROSITE" id="PS50850">
    <property type="entry name" value="MFS"/>
    <property type="match status" value="1"/>
</dbReference>
<keyword evidence="8" id="KW-1185">Reference proteome</keyword>
<dbReference type="Pfam" id="PF00083">
    <property type="entry name" value="Sugar_tr"/>
    <property type="match status" value="1"/>
</dbReference>
<dbReference type="InterPro" id="IPR020846">
    <property type="entry name" value="MFS_dom"/>
</dbReference>
<sequence>LLVCSVLWISFFLFGMCNGAPTVYIPQIRREANSTEAITTYIGRKIPFIFTSAVMVIAFIIFYTSSNFTQLLISQAMESILGASLVTISTMVMTEYTSPKYRGFFLTFKSATFSWGIWMSNVIGTFFHWKNIGLVKVILSLYPLILVLVWPESPYWLASNGKLEKSAKAHRWLKGTNHDSELELQRLISTQNKVDTSSKSKMDLLKGILVKDVYKPTLLCLCVLSLYTFSGKLACGFYSLDIIKKMTSSESTAYTGMLILDGITVLGMYIGTILSRFLKRRTLFLFSSCVGIGTLFILSLYVYLLSLSVLPENPYVSILLLSTYSMGIGCGPMIMCTSLYAELLPLKCRSLAICIVAISERLIMGSVTHLTPIVIRRLGLHAIFLCFASVTSFSGFPCVFVLSYLTRLIGRKICFIIACADSFIAFTVFYYSSSVLQILISEIMLGLFMAAPIVLSIVVLTEYTSPKYRGLFLSITSAMFHWGILASNAIGTFFHWKKIGLIGILCALYILITILLWPESPYWLASQGRYKECSDSHSWLKGYDKESEKELENMISTEKEYTKSCDNRRLSKKEVAKHLFTTVTSREFYKPTLISILTGMLSLFSGKLVCTVYAIDIIKNITDSESTAYIGMLILDGITVSSMYVGCALTKFLKTRTLLFVSSSIAVGFLFLMSLYLYLIYISVIDENKYISVCLLIMFSIAVSCGPLIMSTSVLGELIPIRSRNLAACLIAVSWKLAMGVQLKIAPYLIKRFGLHGVFLFFGISSCIIIGLLYKYLPETKDKTLQEIADSIMGVTRNTVGADDADKLMKTGDTSLGVNQNRLDT</sequence>
<feature type="transmembrane region" description="Helical" evidence="5">
    <location>
        <begin position="471"/>
        <end position="493"/>
    </location>
</feature>
<feature type="transmembrane region" description="Helical" evidence="5">
    <location>
        <begin position="627"/>
        <end position="646"/>
    </location>
</feature>
<dbReference type="SUPFAM" id="SSF103473">
    <property type="entry name" value="MFS general substrate transporter"/>
    <property type="match status" value="2"/>
</dbReference>
<dbReference type="Gene3D" id="1.20.1250.20">
    <property type="entry name" value="MFS general substrate transporter like domains"/>
    <property type="match status" value="3"/>
</dbReference>
<keyword evidence="4 5" id="KW-0472">Membrane</keyword>
<dbReference type="InterPro" id="IPR050549">
    <property type="entry name" value="MFS_Trehalose_Transporter"/>
</dbReference>
<comment type="caution">
    <text evidence="7">The sequence shown here is derived from an EMBL/GenBank/DDBJ whole genome shotgun (WGS) entry which is preliminary data.</text>
</comment>
<dbReference type="GO" id="GO:0016020">
    <property type="term" value="C:membrane"/>
    <property type="evidence" value="ECO:0007669"/>
    <property type="project" value="UniProtKB-SubCell"/>
</dbReference>
<feature type="transmembrane region" description="Helical" evidence="5">
    <location>
        <begin position="690"/>
        <end position="715"/>
    </location>
</feature>
<dbReference type="InterPro" id="IPR036259">
    <property type="entry name" value="MFS_trans_sf"/>
</dbReference>
<gene>
    <name evidence="7" type="ORF">OBRU01_00316</name>
</gene>
<evidence type="ECO:0000313" key="8">
    <source>
        <dbReference type="Proteomes" id="UP000037510"/>
    </source>
</evidence>
<keyword evidence="7" id="KW-0813">Transport</keyword>
<reference evidence="7 8" key="1">
    <citation type="journal article" date="2015" name="Genome Biol. Evol.">
        <title>The genome of winter moth (Operophtera brumata) provides a genomic perspective on sexual dimorphism and phenology.</title>
        <authorList>
            <person name="Derks M.F."/>
            <person name="Smit S."/>
            <person name="Salis L."/>
            <person name="Schijlen E."/>
            <person name="Bossers A."/>
            <person name="Mateman C."/>
            <person name="Pijl A.S."/>
            <person name="de Ridder D."/>
            <person name="Groenen M.A."/>
            <person name="Visser M.E."/>
            <person name="Megens H.J."/>
        </authorList>
    </citation>
    <scope>NUCLEOTIDE SEQUENCE [LARGE SCALE GENOMIC DNA]</scope>
    <source>
        <strain evidence="7">WM2013NL</strain>
        <tissue evidence="7">Head and thorax</tissue>
    </source>
</reference>
<feature type="transmembrane region" description="Helical" evidence="5">
    <location>
        <begin position="381"/>
        <end position="406"/>
    </location>
</feature>
<feature type="transmembrane region" description="Helical" evidence="5">
    <location>
        <begin position="593"/>
        <end position="615"/>
    </location>
</feature>
<protein>
    <submittedName>
        <fullName evidence="7">Sugar transporter</fullName>
    </submittedName>
</protein>
<feature type="transmembrane region" description="Helical" evidence="5">
    <location>
        <begin position="71"/>
        <end position="92"/>
    </location>
</feature>
<dbReference type="InterPro" id="IPR005828">
    <property type="entry name" value="MFS_sugar_transport-like"/>
</dbReference>
<feature type="transmembrane region" description="Helical" evidence="5">
    <location>
        <begin position="218"/>
        <end position="240"/>
    </location>
</feature>
<proteinExistence type="predicted"/>
<feature type="transmembrane region" description="Helical" evidence="5">
    <location>
        <begin position="499"/>
        <end position="517"/>
    </location>
</feature>
<feature type="transmembrane region" description="Helical" evidence="5">
    <location>
        <begin position="658"/>
        <end position="684"/>
    </location>
</feature>
<feature type="transmembrane region" description="Helical" evidence="5">
    <location>
        <begin position="316"/>
        <end position="340"/>
    </location>
</feature>
<dbReference type="Pfam" id="PF07690">
    <property type="entry name" value="MFS_1"/>
    <property type="match status" value="1"/>
</dbReference>
<feature type="transmembrane region" description="Helical" evidence="5">
    <location>
        <begin position="413"/>
        <end position="432"/>
    </location>
</feature>
<name>A0A0L7LW97_OPEBR</name>
<dbReference type="EMBL" id="JTDY01000013">
    <property type="protein sequence ID" value="KOB79431.1"/>
    <property type="molecule type" value="Genomic_DNA"/>
</dbReference>
<organism evidence="7 8">
    <name type="scientific">Operophtera brumata</name>
    <name type="common">Winter moth</name>
    <name type="synonym">Phalaena brumata</name>
    <dbReference type="NCBI Taxonomy" id="104452"/>
    <lineage>
        <taxon>Eukaryota</taxon>
        <taxon>Metazoa</taxon>
        <taxon>Ecdysozoa</taxon>
        <taxon>Arthropoda</taxon>
        <taxon>Hexapoda</taxon>
        <taxon>Insecta</taxon>
        <taxon>Pterygota</taxon>
        <taxon>Neoptera</taxon>
        <taxon>Endopterygota</taxon>
        <taxon>Lepidoptera</taxon>
        <taxon>Glossata</taxon>
        <taxon>Ditrysia</taxon>
        <taxon>Geometroidea</taxon>
        <taxon>Geometridae</taxon>
        <taxon>Larentiinae</taxon>
        <taxon>Operophtera</taxon>
    </lineage>
</organism>
<feature type="transmembrane region" description="Helical" evidence="5">
    <location>
        <begin position="252"/>
        <end position="271"/>
    </location>
</feature>
<evidence type="ECO:0000256" key="1">
    <source>
        <dbReference type="ARBA" id="ARBA00004141"/>
    </source>
</evidence>
<keyword evidence="2 5" id="KW-0812">Transmembrane</keyword>
<dbReference type="PANTHER" id="PTHR48021">
    <property type="match status" value="1"/>
</dbReference>
<evidence type="ECO:0000259" key="6">
    <source>
        <dbReference type="PROSITE" id="PS50850"/>
    </source>
</evidence>
<keyword evidence="7" id="KW-0762">Sugar transport</keyword>
<dbReference type="PANTHER" id="PTHR48021:SF68">
    <property type="entry name" value="MAJOR FACILITATOR SUPERFAMILY (MFS) PROFILE DOMAIN-CONTAINING PROTEIN"/>
    <property type="match status" value="1"/>
</dbReference>
<feature type="transmembrane region" description="Helical" evidence="5">
    <location>
        <begin position="283"/>
        <end position="304"/>
    </location>
</feature>
<accession>A0A0L7LW97</accession>
<evidence type="ECO:0000256" key="4">
    <source>
        <dbReference type="ARBA" id="ARBA00023136"/>
    </source>
</evidence>
<dbReference type="AlphaFoldDB" id="A0A0L7LW97"/>
<feature type="domain" description="Major facilitator superfamily (MFS) profile" evidence="6">
    <location>
        <begin position="345"/>
        <end position="781"/>
    </location>
</feature>
<feature type="transmembrane region" description="Helical" evidence="5">
    <location>
        <begin position="46"/>
        <end position="65"/>
    </location>
</feature>
<evidence type="ECO:0000256" key="5">
    <source>
        <dbReference type="SAM" id="Phobius"/>
    </source>
</evidence>
<feature type="transmembrane region" description="Helical" evidence="5">
    <location>
        <begin position="133"/>
        <end position="150"/>
    </location>
</feature>
<feature type="transmembrane region" description="Helical" evidence="5">
    <location>
        <begin position="104"/>
        <end position="127"/>
    </location>
</feature>
<comment type="subcellular location">
    <subcellularLocation>
        <location evidence="1">Membrane</location>
        <topology evidence="1">Multi-pass membrane protein</topology>
    </subcellularLocation>
</comment>
<dbReference type="STRING" id="104452.A0A0L7LW97"/>